<accession>I3D4Q5</accession>
<dbReference type="EMBL" id="AEXL02000029">
    <property type="protein sequence ID" value="EIJ66698.1"/>
    <property type="molecule type" value="Genomic_DNA"/>
</dbReference>
<dbReference type="OrthoDB" id="3774at2157"/>
<evidence type="ECO:0000313" key="2">
    <source>
        <dbReference type="Proteomes" id="UP000003423"/>
    </source>
</evidence>
<reference evidence="1 2" key="1">
    <citation type="journal article" date="2012" name="J. Bacteriol.">
        <title>Genome sequence of "Candidatus Nitrosopumilus salaria" BD31, an ammonia-oxidizing archaeon from the San Francisco Bay estuary.</title>
        <authorList>
            <person name="Mosier A.C."/>
            <person name="Allen E.E."/>
            <person name="Kim M."/>
            <person name="Ferriera S."/>
            <person name="Francis C.A."/>
        </authorList>
    </citation>
    <scope>NUCLEOTIDE SEQUENCE [LARGE SCALE GENOMIC DNA]</scope>
    <source>
        <strain evidence="1 2">BD31</strain>
    </source>
</reference>
<dbReference type="RefSeq" id="WP_008297430.1">
    <property type="nucleotide sequence ID" value="NZ_AEXL02000029.1"/>
</dbReference>
<gene>
    <name evidence="1" type="ORF">BD31_I2160</name>
</gene>
<keyword evidence="2" id="KW-1185">Reference proteome</keyword>
<name>I3D4Q5_9ARCH</name>
<comment type="caution">
    <text evidence="1">The sequence shown here is derived from an EMBL/GenBank/DDBJ whole genome shotgun (WGS) entry which is preliminary data.</text>
</comment>
<sequence>MIEKWFNSTDDYGIEKTLLECDKTIISNLESIKKELVPNCKHLKKMRDMTSDGKLTMNS</sequence>
<evidence type="ECO:0000313" key="1">
    <source>
        <dbReference type="EMBL" id="EIJ66698.1"/>
    </source>
</evidence>
<dbReference type="PATRIC" id="fig|859350.6.peg.313"/>
<organism evidence="1 2">
    <name type="scientific">Candidatus Nitrosopumilus salarius BD31</name>
    <dbReference type="NCBI Taxonomy" id="859350"/>
    <lineage>
        <taxon>Archaea</taxon>
        <taxon>Nitrososphaerota</taxon>
        <taxon>Nitrososphaeria</taxon>
        <taxon>Nitrosopumilales</taxon>
        <taxon>Nitrosopumilaceae</taxon>
        <taxon>Nitrosopumilus</taxon>
    </lineage>
</organism>
<dbReference type="AlphaFoldDB" id="I3D4Q5"/>
<protein>
    <submittedName>
        <fullName evidence="1">Uncharacterized protein</fullName>
    </submittedName>
</protein>
<proteinExistence type="predicted"/>
<dbReference type="Proteomes" id="UP000003423">
    <property type="component" value="Unassembled WGS sequence"/>
</dbReference>